<dbReference type="EMBL" id="FPCG01000008">
    <property type="protein sequence ID" value="SFV23826.1"/>
    <property type="molecule type" value="Genomic_DNA"/>
</dbReference>
<dbReference type="CDD" id="cd04301">
    <property type="entry name" value="NAT_SF"/>
    <property type="match status" value="1"/>
</dbReference>
<dbReference type="STRING" id="574650.SAMN04487966_108147"/>
<name>A0A1I7MPH6_9MICC</name>
<evidence type="ECO:0000313" key="3">
    <source>
        <dbReference type="Proteomes" id="UP000198881"/>
    </source>
</evidence>
<dbReference type="Gene3D" id="3.40.630.30">
    <property type="match status" value="1"/>
</dbReference>
<dbReference type="SUPFAM" id="SSF55729">
    <property type="entry name" value="Acyl-CoA N-acyltransferases (Nat)"/>
    <property type="match status" value="1"/>
</dbReference>
<dbReference type="AlphaFoldDB" id="A0A1I7MPH6"/>
<gene>
    <name evidence="2" type="ORF">SAMN04487966_108147</name>
</gene>
<organism evidence="2 3">
    <name type="scientific">Micrococcus terreus</name>
    <dbReference type="NCBI Taxonomy" id="574650"/>
    <lineage>
        <taxon>Bacteria</taxon>
        <taxon>Bacillati</taxon>
        <taxon>Actinomycetota</taxon>
        <taxon>Actinomycetes</taxon>
        <taxon>Micrococcales</taxon>
        <taxon>Micrococcaceae</taxon>
        <taxon>Micrococcus</taxon>
    </lineage>
</organism>
<dbReference type="InterPro" id="IPR016181">
    <property type="entry name" value="Acyl_CoA_acyltransferase"/>
</dbReference>
<proteinExistence type="predicted"/>
<dbReference type="GO" id="GO:0016747">
    <property type="term" value="F:acyltransferase activity, transferring groups other than amino-acyl groups"/>
    <property type="evidence" value="ECO:0007669"/>
    <property type="project" value="InterPro"/>
</dbReference>
<dbReference type="PROSITE" id="PS51186">
    <property type="entry name" value="GNAT"/>
    <property type="match status" value="1"/>
</dbReference>
<reference evidence="2 3" key="1">
    <citation type="submission" date="2016-10" db="EMBL/GenBank/DDBJ databases">
        <authorList>
            <person name="de Groot N.N."/>
        </authorList>
    </citation>
    <scope>NUCLEOTIDE SEQUENCE [LARGE SCALE GENOMIC DNA]</scope>
    <source>
        <strain evidence="2 3">CGMCC 1.7054</strain>
    </source>
</reference>
<evidence type="ECO:0000259" key="1">
    <source>
        <dbReference type="PROSITE" id="PS51186"/>
    </source>
</evidence>
<protein>
    <submittedName>
        <fullName evidence="2">Acetyltransferase (GNAT) family protein</fullName>
    </submittedName>
</protein>
<accession>A0A1I7MPH6</accession>
<dbReference type="Pfam" id="PF13508">
    <property type="entry name" value="Acetyltransf_7"/>
    <property type="match status" value="1"/>
</dbReference>
<keyword evidence="2" id="KW-0808">Transferase</keyword>
<sequence>MARTDPERAEVQEFFGLHFADIADIAENAVPVVAHDDLYRPVIPFIRESEGRVVAAALANRPMIAAGSVMMGGKLPNGVDYGPVLDDVYQLDLITVAADHRGQGLGTRLLSAVDAELSARGTRVIFGCVTDEHDVQHLQSFYTAAGFKVLDQGQPLPQFRGRTWVGALDAAPAFYFYRQLPRA</sequence>
<dbReference type="Proteomes" id="UP000198881">
    <property type="component" value="Unassembled WGS sequence"/>
</dbReference>
<evidence type="ECO:0000313" key="2">
    <source>
        <dbReference type="EMBL" id="SFV23826.1"/>
    </source>
</evidence>
<dbReference type="InterPro" id="IPR000182">
    <property type="entry name" value="GNAT_dom"/>
</dbReference>
<feature type="domain" description="N-acetyltransferase" evidence="1">
    <location>
        <begin position="1"/>
        <end position="181"/>
    </location>
</feature>
<keyword evidence="3" id="KW-1185">Reference proteome</keyword>